<dbReference type="GO" id="GO:0003824">
    <property type="term" value="F:catalytic activity"/>
    <property type="evidence" value="ECO:0007669"/>
    <property type="project" value="InterPro"/>
</dbReference>
<evidence type="ECO:0000256" key="2">
    <source>
        <dbReference type="SAM" id="Phobius"/>
    </source>
</evidence>
<keyword evidence="2" id="KW-0472">Membrane</keyword>
<keyword evidence="2" id="KW-1133">Transmembrane helix</keyword>
<dbReference type="Pfam" id="PF03473">
    <property type="entry name" value="MOSC"/>
    <property type="match status" value="1"/>
</dbReference>
<dbReference type="PANTHER" id="PTHR14237:SF23">
    <property type="entry name" value="MOSC DOMAIN PROTEIN (AFU_ORTHOLOGUE AFUA_7G05900)"/>
    <property type="match status" value="1"/>
</dbReference>
<evidence type="ECO:0000313" key="5">
    <source>
        <dbReference type="Proteomes" id="UP001175000"/>
    </source>
</evidence>
<dbReference type="SUPFAM" id="SSF141673">
    <property type="entry name" value="MOSC N-terminal domain-like"/>
    <property type="match status" value="1"/>
</dbReference>
<name>A0AA40C6D6_9PEZI</name>
<keyword evidence="5" id="KW-1185">Reference proteome</keyword>
<proteinExistence type="predicted"/>
<dbReference type="PROSITE" id="PS51340">
    <property type="entry name" value="MOSC"/>
    <property type="match status" value="1"/>
</dbReference>
<dbReference type="EMBL" id="JAULSU010000002">
    <property type="protein sequence ID" value="KAK0627216.1"/>
    <property type="molecule type" value="Genomic_DNA"/>
</dbReference>
<feature type="transmembrane region" description="Helical" evidence="2">
    <location>
        <begin position="15"/>
        <end position="34"/>
    </location>
</feature>
<keyword evidence="2" id="KW-0812">Transmembrane</keyword>
<gene>
    <name evidence="4" type="ORF">B0T14DRAFT_535141</name>
</gene>
<reference evidence="4" key="1">
    <citation type="submission" date="2023-06" db="EMBL/GenBank/DDBJ databases">
        <title>Genome-scale phylogeny and comparative genomics of the fungal order Sordariales.</title>
        <authorList>
            <consortium name="Lawrence Berkeley National Laboratory"/>
            <person name="Hensen N."/>
            <person name="Bonometti L."/>
            <person name="Westerberg I."/>
            <person name="Brannstrom I.O."/>
            <person name="Guillou S."/>
            <person name="Cros-Aarteil S."/>
            <person name="Calhoun S."/>
            <person name="Haridas S."/>
            <person name="Kuo A."/>
            <person name="Mondo S."/>
            <person name="Pangilinan J."/>
            <person name="Riley R."/>
            <person name="Labutti K."/>
            <person name="Andreopoulos B."/>
            <person name="Lipzen A."/>
            <person name="Chen C."/>
            <person name="Yanf M."/>
            <person name="Daum C."/>
            <person name="Ng V."/>
            <person name="Clum A."/>
            <person name="Steindorff A."/>
            <person name="Ohm R."/>
            <person name="Martin F."/>
            <person name="Silar P."/>
            <person name="Natvig D."/>
            <person name="Lalanne C."/>
            <person name="Gautier V."/>
            <person name="Ament-Velasquez S.L."/>
            <person name="Kruys A."/>
            <person name="Hutchinson M.I."/>
            <person name="Powell A.J."/>
            <person name="Barry K."/>
            <person name="Miller A.N."/>
            <person name="Grigoriev I.V."/>
            <person name="Debuchy R."/>
            <person name="Gladieux P."/>
            <person name="Thoren M.H."/>
            <person name="Johannesson H."/>
        </authorList>
    </citation>
    <scope>NUCLEOTIDE SEQUENCE</scope>
    <source>
        <strain evidence="4">CBS 606.72</strain>
    </source>
</reference>
<accession>A0AA40C6D6</accession>
<dbReference type="PANTHER" id="PTHR14237">
    <property type="entry name" value="MOLYBDOPTERIN COFACTOR SULFURASE MOSC"/>
    <property type="match status" value="1"/>
</dbReference>
<dbReference type="GO" id="GO:0030151">
    <property type="term" value="F:molybdenum ion binding"/>
    <property type="evidence" value="ECO:0007669"/>
    <property type="project" value="InterPro"/>
</dbReference>
<dbReference type="GO" id="GO:0030170">
    <property type="term" value="F:pyridoxal phosphate binding"/>
    <property type="evidence" value="ECO:0007669"/>
    <property type="project" value="InterPro"/>
</dbReference>
<feature type="region of interest" description="Disordered" evidence="1">
    <location>
        <begin position="55"/>
        <end position="76"/>
    </location>
</feature>
<dbReference type="InterPro" id="IPR005303">
    <property type="entry name" value="MOCOS_middle"/>
</dbReference>
<dbReference type="AlphaFoldDB" id="A0AA40C6D6"/>
<organism evidence="4 5">
    <name type="scientific">Immersiella caudata</name>
    <dbReference type="NCBI Taxonomy" id="314043"/>
    <lineage>
        <taxon>Eukaryota</taxon>
        <taxon>Fungi</taxon>
        <taxon>Dikarya</taxon>
        <taxon>Ascomycota</taxon>
        <taxon>Pezizomycotina</taxon>
        <taxon>Sordariomycetes</taxon>
        <taxon>Sordariomycetidae</taxon>
        <taxon>Sordariales</taxon>
        <taxon>Lasiosphaeriaceae</taxon>
        <taxon>Immersiella</taxon>
    </lineage>
</organism>
<comment type="caution">
    <text evidence="4">The sequence shown here is derived from an EMBL/GenBank/DDBJ whole genome shotgun (WGS) entry which is preliminary data.</text>
</comment>
<evidence type="ECO:0000256" key="1">
    <source>
        <dbReference type="SAM" id="MobiDB-lite"/>
    </source>
</evidence>
<dbReference type="InterPro" id="IPR005302">
    <property type="entry name" value="MoCF_Sase_C"/>
</dbReference>
<sequence>MTAALRSSSGVDAGGILLVVATILVFILPALIYFPPMLPSKTEALLQTHTPIGLHPSRSGLRSGRAKRTSAGKDSAGPAKLRSLWVYPIKSCKGIEVSRSKVLSTGLEFDRLYTFCQLKSPFPVGVNTSDAEKSQHKWEFITQRQFPLLATIEVDLFVPDVAKTRGLEDATGESFIVFRFPWVEKGLFGTFQWLVAKLGRGWHALPEKEVLLPVSFPAQEEIDARGYTFEDMSIWRDPVTALNMEAELPRELRLYLGVSNRLGIFRIDPARFRPVYRCAPKEYDAGYQPCIGFQDAYPLHLLNLASVRDLETIVAKDEQLQHLDPRRFRANIITNNAVSTLPVDDAPAYNEETWKAIRFHPVDPSTTTGNGDSPRFHVSCRTVRCKLPNVDQDTGLRHPVEPDRSLRKFRNVDPGAKHNGCLGMQLTPLFDETSESGGMETWLEVGMGVDVLSTGEHVYIAY</sequence>
<evidence type="ECO:0000313" key="4">
    <source>
        <dbReference type="EMBL" id="KAK0627216.1"/>
    </source>
</evidence>
<feature type="domain" description="MOSC" evidence="3">
    <location>
        <begin position="273"/>
        <end position="461"/>
    </location>
</feature>
<protein>
    <recommendedName>
        <fullName evidence="3">MOSC domain-containing protein</fullName>
    </recommendedName>
</protein>
<dbReference type="Pfam" id="PF03476">
    <property type="entry name" value="MOSC_N"/>
    <property type="match status" value="1"/>
</dbReference>
<evidence type="ECO:0000259" key="3">
    <source>
        <dbReference type="PROSITE" id="PS51340"/>
    </source>
</evidence>
<dbReference type="Proteomes" id="UP001175000">
    <property type="component" value="Unassembled WGS sequence"/>
</dbReference>